<reference evidence="2 3" key="1">
    <citation type="journal article" date="2014" name="Mol. Plant">
        <title>Chromosome Scale Genome Assembly and Transcriptome Profiling of Nannochloropsis gaditana in Nitrogen Depletion.</title>
        <authorList>
            <person name="Corteggiani Carpinelli E."/>
            <person name="Telatin A."/>
            <person name="Vitulo N."/>
            <person name="Forcato C."/>
            <person name="D'Angelo M."/>
            <person name="Schiavon R."/>
            <person name="Vezzi A."/>
            <person name="Giacometti G.M."/>
            <person name="Morosinotto T."/>
            <person name="Valle G."/>
        </authorList>
    </citation>
    <scope>NUCLEOTIDE SEQUENCE [LARGE SCALE GENOMIC DNA]</scope>
    <source>
        <strain evidence="2 3">B-31</strain>
    </source>
</reference>
<organism evidence="2 3">
    <name type="scientific">Nannochloropsis gaditana</name>
    <dbReference type="NCBI Taxonomy" id="72520"/>
    <lineage>
        <taxon>Eukaryota</taxon>
        <taxon>Sar</taxon>
        <taxon>Stramenopiles</taxon>
        <taxon>Ochrophyta</taxon>
        <taxon>Eustigmatophyceae</taxon>
        <taxon>Eustigmatales</taxon>
        <taxon>Monodopsidaceae</taxon>
        <taxon>Nannochloropsis</taxon>
    </lineage>
</organism>
<keyword evidence="3" id="KW-1185">Reference proteome</keyword>
<evidence type="ECO:0000313" key="2">
    <source>
        <dbReference type="EMBL" id="EWM29152.1"/>
    </source>
</evidence>
<sequence length="487" mass="51850">MGNLSSTTNTVRSTSPRRNAQKEVAIAGHGRVESNILPAQSASPPLPVTAAPAQALHLASPAIGVDSTNSTPCFSDLAPTIAVSVSTSPPSSTADSLIFSGRAATSSPLPLSPRSNLSDGSSVSSTEGRDNSFFWNLQEQYNKYKMARRQSLLESAGHLGRPCRLVLHSITVQGAFASTARIQAEVCVLREKPHQGLVPDAPPVRTPPRSPLRPGQANFGGESDIIILPSITTTSTLSITVLLQDVPIGTVYYPVAEVTATLRPTELRLMPGRTSPRSPSNFPLRRRKGSPTLRRTGDTEASECRGRLSPPHSVSFLSSPPTPQAIAAQGKDTNGGIQAAEGPPRLCTVWGDLTFYNNRSSAVGWVDVIEEAGQPVNEPRLLVVTPQSFGLLVTPQCVVGNLGFNMNQVRHVEPGGRSQRLPEREDETSLQNMSVNDKGGGSLTLSVSRPDGGEKDMILAVDSEQDARRWTQLLRRGSHDAAFGSGI</sequence>
<protein>
    <recommendedName>
        <fullName evidence="4">PH domain-containing protein</fullName>
    </recommendedName>
</protein>
<evidence type="ECO:0000256" key="1">
    <source>
        <dbReference type="SAM" id="MobiDB-lite"/>
    </source>
</evidence>
<feature type="region of interest" description="Disordered" evidence="1">
    <location>
        <begin position="1"/>
        <end position="20"/>
    </location>
</feature>
<feature type="compositionally biased region" description="Low complexity" evidence="1">
    <location>
        <begin position="106"/>
        <end position="118"/>
    </location>
</feature>
<evidence type="ECO:0000313" key="3">
    <source>
        <dbReference type="Proteomes" id="UP000019335"/>
    </source>
</evidence>
<proteinExistence type="predicted"/>
<name>W7TSJ4_9STRA</name>
<feature type="region of interest" description="Disordered" evidence="1">
    <location>
        <begin position="269"/>
        <end position="330"/>
    </location>
</feature>
<feature type="compositionally biased region" description="Basic and acidic residues" evidence="1">
    <location>
        <begin position="295"/>
        <end position="306"/>
    </location>
</feature>
<comment type="caution">
    <text evidence="2">The sequence shown here is derived from an EMBL/GenBank/DDBJ whole genome shotgun (WGS) entry which is preliminary data.</text>
</comment>
<evidence type="ECO:0008006" key="4">
    <source>
        <dbReference type="Google" id="ProtNLM"/>
    </source>
</evidence>
<dbReference type="EMBL" id="AZIL01000177">
    <property type="protein sequence ID" value="EWM29152.1"/>
    <property type="molecule type" value="Genomic_DNA"/>
</dbReference>
<feature type="compositionally biased region" description="Polar residues" evidence="1">
    <location>
        <begin position="1"/>
        <end position="18"/>
    </location>
</feature>
<dbReference type="AlphaFoldDB" id="W7TSJ4"/>
<feature type="region of interest" description="Disordered" evidence="1">
    <location>
        <begin position="104"/>
        <end position="129"/>
    </location>
</feature>
<accession>W7TSJ4</accession>
<feature type="region of interest" description="Disordered" evidence="1">
    <location>
        <begin position="414"/>
        <end position="451"/>
    </location>
</feature>
<gene>
    <name evidence="2" type="ORF">Naga_100007g63</name>
</gene>
<dbReference type="Proteomes" id="UP000019335">
    <property type="component" value="Chromosome 3"/>
</dbReference>